<name>A0A1I7XST1_HETBA</name>
<proteinExistence type="predicted"/>
<keyword evidence="1" id="KW-1185">Reference proteome</keyword>
<dbReference type="AlphaFoldDB" id="A0A1I7XST1"/>
<organism evidence="1 2">
    <name type="scientific">Heterorhabditis bacteriophora</name>
    <name type="common">Entomopathogenic nematode worm</name>
    <dbReference type="NCBI Taxonomy" id="37862"/>
    <lineage>
        <taxon>Eukaryota</taxon>
        <taxon>Metazoa</taxon>
        <taxon>Ecdysozoa</taxon>
        <taxon>Nematoda</taxon>
        <taxon>Chromadorea</taxon>
        <taxon>Rhabditida</taxon>
        <taxon>Rhabditina</taxon>
        <taxon>Rhabditomorpha</taxon>
        <taxon>Strongyloidea</taxon>
        <taxon>Heterorhabditidae</taxon>
        <taxon>Heterorhabditis</taxon>
    </lineage>
</organism>
<dbReference type="Proteomes" id="UP000095283">
    <property type="component" value="Unplaced"/>
</dbReference>
<protein>
    <submittedName>
        <fullName evidence="2">EGF-like domain-containing protein</fullName>
    </submittedName>
</protein>
<accession>A0A1I7XST1</accession>
<sequence>MWIVIFIACVVAFRSSIDEDDDVTLSRFDEYLIEKFNEEYDQFDATSDYSKKLRNKIGVLGVYFRIYKELVPRNCIEGILVNIQSANPWLYPDTGEKAESFLNRGIMQSIISDNLLSMEVTASQLLCFFTTSKVHAFEFIPFCRFRFDITRGKVAYDNQTDMSYMDLVMNVPGKGDPTVVIIFNRISLRNGLLGFSSSFCPDPCCHDVLTTSPIFSAQECLLNTCASRDQCIVKGEFNNDLRAMRNNRWNISCPCEEGFTYRSDVSACVHENICDNGEQCPPNHDCIDTVRYPYYKCICQIGFVRGFVNNFFKDRSDVCQPVEGWEYQWHGLAHSELHPKGISVELLLTVVVHAVIVQLLYITM</sequence>
<reference evidence="2" key="1">
    <citation type="submission" date="2016-11" db="UniProtKB">
        <authorList>
            <consortium name="WormBaseParasite"/>
        </authorList>
    </citation>
    <scope>IDENTIFICATION</scope>
</reference>
<evidence type="ECO:0000313" key="2">
    <source>
        <dbReference type="WBParaSite" id="Hba_20388"/>
    </source>
</evidence>
<dbReference type="WBParaSite" id="Hba_20388">
    <property type="protein sequence ID" value="Hba_20388"/>
    <property type="gene ID" value="Hba_20388"/>
</dbReference>
<evidence type="ECO:0000313" key="1">
    <source>
        <dbReference type="Proteomes" id="UP000095283"/>
    </source>
</evidence>